<dbReference type="InterPro" id="IPR006976">
    <property type="entry name" value="VanZ-like"/>
</dbReference>
<evidence type="ECO:0000313" key="4">
    <source>
        <dbReference type="Proteomes" id="UP001240171"/>
    </source>
</evidence>
<keyword evidence="1" id="KW-0812">Transmembrane</keyword>
<feature type="transmembrane region" description="Helical" evidence="1">
    <location>
        <begin position="124"/>
        <end position="141"/>
    </location>
</feature>
<proteinExistence type="predicted"/>
<organism evidence="3 4">
    <name type="scientific">Paenibacillus lacisoli</name>
    <dbReference type="NCBI Taxonomy" id="3064525"/>
    <lineage>
        <taxon>Bacteria</taxon>
        <taxon>Bacillati</taxon>
        <taxon>Bacillota</taxon>
        <taxon>Bacilli</taxon>
        <taxon>Bacillales</taxon>
        <taxon>Paenibacillaceae</taxon>
        <taxon>Paenibacillus</taxon>
    </lineage>
</organism>
<name>A0ABT9CB85_9BACL</name>
<feature type="domain" description="VanZ-like" evidence="2">
    <location>
        <begin position="15"/>
        <end position="137"/>
    </location>
</feature>
<accession>A0ABT9CB85</accession>
<dbReference type="PANTHER" id="PTHR36834:SF1">
    <property type="entry name" value="INTEGRAL MEMBRANE PROTEIN"/>
    <property type="match status" value="1"/>
</dbReference>
<dbReference type="Pfam" id="PF04892">
    <property type="entry name" value="VanZ"/>
    <property type="match status" value="1"/>
</dbReference>
<gene>
    <name evidence="3" type="ORF">Q5741_05740</name>
</gene>
<keyword evidence="4" id="KW-1185">Reference proteome</keyword>
<feature type="transmembrane region" description="Helical" evidence="1">
    <location>
        <begin position="62"/>
        <end position="83"/>
    </location>
</feature>
<dbReference type="InterPro" id="IPR053150">
    <property type="entry name" value="Teicoplanin_resist-assoc"/>
</dbReference>
<feature type="transmembrane region" description="Helical" evidence="1">
    <location>
        <begin position="95"/>
        <end position="118"/>
    </location>
</feature>
<reference evidence="3 4" key="1">
    <citation type="submission" date="2023-07" db="EMBL/GenBank/DDBJ databases">
        <title>Paenibacillus sp. JX-17 nov. isolated from soil.</title>
        <authorList>
            <person name="Wan Y."/>
            <person name="Liu B."/>
        </authorList>
    </citation>
    <scope>NUCLEOTIDE SEQUENCE [LARGE SCALE GENOMIC DNA]</scope>
    <source>
        <strain evidence="3 4">JX-17</strain>
    </source>
</reference>
<protein>
    <submittedName>
        <fullName evidence="3">VanZ family protein</fullName>
    </submittedName>
</protein>
<evidence type="ECO:0000259" key="2">
    <source>
        <dbReference type="Pfam" id="PF04892"/>
    </source>
</evidence>
<dbReference type="EMBL" id="JAUQTB010000002">
    <property type="protein sequence ID" value="MDO7905919.1"/>
    <property type="molecule type" value="Genomic_DNA"/>
</dbReference>
<keyword evidence="1" id="KW-1133">Transmembrane helix</keyword>
<feature type="transmembrane region" description="Helical" evidence="1">
    <location>
        <begin position="12"/>
        <end position="30"/>
    </location>
</feature>
<keyword evidence="1" id="KW-0472">Membrane</keyword>
<evidence type="ECO:0000313" key="3">
    <source>
        <dbReference type="EMBL" id="MDO7905919.1"/>
    </source>
</evidence>
<dbReference type="PANTHER" id="PTHR36834">
    <property type="entry name" value="MEMBRANE PROTEIN-RELATED"/>
    <property type="match status" value="1"/>
</dbReference>
<dbReference type="Proteomes" id="UP001240171">
    <property type="component" value="Unassembled WGS sequence"/>
</dbReference>
<sequence length="149" mass="17025">MTGRSSRTILRLSLFVYTLLLIYMMFFGFGRSYNPGSHYSYNLIPFDTIKSYWMNVRGPHTLQTMMINLLGNIVVFIPFGILLPGSYQRLKKGGSFFLVCLSALLLLEISQMLLYRGTMDVDDVILNLLGAGLGFWSLTAGRKFMRRRS</sequence>
<evidence type="ECO:0000256" key="1">
    <source>
        <dbReference type="SAM" id="Phobius"/>
    </source>
</evidence>
<comment type="caution">
    <text evidence="3">The sequence shown here is derived from an EMBL/GenBank/DDBJ whole genome shotgun (WGS) entry which is preliminary data.</text>
</comment>